<dbReference type="PANTHER" id="PTHR39166">
    <property type="entry name" value="BLL1166 PROTEIN"/>
    <property type="match status" value="1"/>
</dbReference>
<name>A0A1Y6FIE6_9HYPH</name>
<dbReference type="Pfam" id="PF06042">
    <property type="entry name" value="NTP_transf_6"/>
    <property type="match status" value="1"/>
</dbReference>
<dbReference type="Proteomes" id="UP000194474">
    <property type="component" value="Unassembled WGS sequence"/>
</dbReference>
<sequence>MNEQDFHASVLNNPFNKELLPRLAKIGLGQCHLTAGCLFQTIWNQMSGRSPEWGIKDYDVFYFDDTDLSWEAEDRVIQHVAEALADLPISVEVRNQARVHLWYGQRFGGDYPQLRSTRSGIDLYLISGTCVGIDVQTSEVYAADGLNDLTSGLLRMNPRNPKPDLFIQKAMSYQERWPWLEIVA</sequence>
<dbReference type="AlphaFoldDB" id="A0A1Y6FIE6"/>
<dbReference type="RefSeq" id="WP_086470556.1">
    <property type="nucleotide sequence ID" value="NZ_FXWK01000001.1"/>
</dbReference>
<evidence type="ECO:0000313" key="1">
    <source>
        <dbReference type="EMBL" id="SMQ74734.1"/>
    </source>
</evidence>
<reference evidence="2" key="1">
    <citation type="submission" date="2017-04" db="EMBL/GenBank/DDBJ databases">
        <authorList>
            <person name="Varghese N."/>
            <person name="Submissions S."/>
        </authorList>
    </citation>
    <scope>NUCLEOTIDE SEQUENCE [LARGE SCALE GENOMIC DNA]</scope>
</reference>
<dbReference type="EMBL" id="FXWK01000001">
    <property type="protein sequence ID" value="SMQ74734.1"/>
    <property type="molecule type" value="Genomic_DNA"/>
</dbReference>
<evidence type="ECO:0008006" key="3">
    <source>
        <dbReference type="Google" id="ProtNLM"/>
    </source>
</evidence>
<protein>
    <recommendedName>
        <fullName evidence="3">Nucleotidyltransferase family protein</fullName>
    </recommendedName>
</protein>
<dbReference type="PANTHER" id="PTHR39166:SF1">
    <property type="entry name" value="BLL1166 PROTEIN"/>
    <property type="match status" value="1"/>
</dbReference>
<evidence type="ECO:0000313" key="2">
    <source>
        <dbReference type="Proteomes" id="UP000194474"/>
    </source>
</evidence>
<dbReference type="OrthoDB" id="9805247at2"/>
<proteinExistence type="predicted"/>
<dbReference type="InterPro" id="IPR009267">
    <property type="entry name" value="NTP_transf_6"/>
</dbReference>
<accession>A0A1Y6FIE6</accession>
<gene>
    <name evidence="1" type="ORF">SAMN06295905_2327</name>
</gene>
<keyword evidence="2" id="KW-1185">Reference proteome</keyword>
<organism evidence="1 2">
    <name type="scientific">Devosia lucknowensis</name>
    <dbReference type="NCBI Taxonomy" id="1096929"/>
    <lineage>
        <taxon>Bacteria</taxon>
        <taxon>Pseudomonadati</taxon>
        <taxon>Pseudomonadota</taxon>
        <taxon>Alphaproteobacteria</taxon>
        <taxon>Hyphomicrobiales</taxon>
        <taxon>Devosiaceae</taxon>
        <taxon>Devosia</taxon>
    </lineage>
</organism>